<dbReference type="SMART" id="SM00530">
    <property type="entry name" value="HTH_XRE"/>
    <property type="match status" value="1"/>
</dbReference>
<organism evidence="2">
    <name type="scientific">Podoviridae sp. ct5O42</name>
    <dbReference type="NCBI Taxonomy" id="2826084"/>
    <lineage>
        <taxon>Viruses</taxon>
        <taxon>Duplodnaviria</taxon>
        <taxon>Heunggongvirae</taxon>
        <taxon>Uroviricota</taxon>
        <taxon>Caudoviricetes</taxon>
    </lineage>
</organism>
<evidence type="ECO:0000313" key="2">
    <source>
        <dbReference type="EMBL" id="DAD55363.1"/>
    </source>
</evidence>
<accession>A0A8D9UH91</accession>
<sequence>MNRLKERRLELGLTQEAVSGILKLADPRMDVSMVSRFENGVCLPTEEVTEALEAALRASRAYLFGEDEKTELPMRTAETERIACLIPKGRRNAISREDLAAALHTTDRKMRKAVAEAKTQGVMICNDGDGYYQSDELSDLWRQYRRETARAMSILKARKPMRDVLKAAGRPV</sequence>
<dbReference type="PROSITE" id="PS50943">
    <property type="entry name" value="HTH_CROC1"/>
    <property type="match status" value="1"/>
</dbReference>
<feature type="domain" description="HTH cro/C1-type" evidence="1">
    <location>
        <begin position="4"/>
        <end position="63"/>
    </location>
</feature>
<name>A0A8D9UH91_9CAUD</name>
<dbReference type="Gene3D" id="1.10.260.40">
    <property type="entry name" value="lambda repressor-like DNA-binding domains"/>
    <property type="match status" value="1"/>
</dbReference>
<dbReference type="InterPro" id="IPR010982">
    <property type="entry name" value="Lambda_DNA-bd_dom_sf"/>
</dbReference>
<dbReference type="EMBL" id="BK014723">
    <property type="protein sequence ID" value="DAD55363.1"/>
    <property type="molecule type" value="Genomic_DNA"/>
</dbReference>
<proteinExistence type="predicted"/>
<dbReference type="CDD" id="cd00093">
    <property type="entry name" value="HTH_XRE"/>
    <property type="match status" value="1"/>
</dbReference>
<dbReference type="GO" id="GO:0003677">
    <property type="term" value="F:DNA binding"/>
    <property type="evidence" value="ECO:0007669"/>
    <property type="project" value="InterPro"/>
</dbReference>
<dbReference type="SUPFAM" id="SSF47413">
    <property type="entry name" value="lambda repressor-like DNA-binding domains"/>
    <property type="match status" value="1"/>
</dbReference>
<reference evidence="2" key="1">
    <citation type="journal article" date="2021" name="Proc. Natl. Acad. Sci. U.S.A.">
        <title>A Catalog of Tens of Thousands of Viruses from Human Metagenomes Reveals Hidden Associations with Chronic Diseases.</title>
        <authorList>
            <person name="Tisza M.J."/>
            <person name="Buck C.B."/>
        </authorList>
    </citation>
    <scope>NUCLEOTIDE SEQUENCE</scope>
    <source>
        <strain evidence="2">Ct5O42</strain>
    </source>
</reference>
<evidence type="ECO:0000259" key="1">
    <source>
        <dbReference type="PROSITE" id="PS50943"/>
    </source>
</evidence>
<protein>
    <recommendedName>
        <fullName evidence="1">HTH cro/C1-type domain-containing protein</fullName>
    </recommendedName>
</protein>
<dbReference type="InterPro" id="IPR001387">
    <property type="entry name" value="Cro/C1-type_HTH"/>
</dbReference>